<feature type="compositionally biased region" description="Acidic residues" evidence="5">
    <location>
        <begin position="30"/>
        <end position="40"/>
    </location>
</feature>
<feature type="region of interest" description="Disordered" evidence="5">
    <location>
        <begin position="452"/>
        <end position="487"/>
    </location>
</feature>
<dbReference type="Pfam" id="PF04000">
    <property type="entry name" value="Sas10_Utp3"/>
    <property type="match status" value="1"/>
</dbReference>
<dbReference type="OrthoDB" id="1924577at2759"/>
<dbReference type="EMBL" id="JAEPRB010000396">
    <property type="protein sequence ID" value="KAG2216497.1"/>
    <property type="molecule type" value="Genomic_DNA"/>
</dbReference>
<feature type="compositionally biased region" description="Basic and acidic residues" evidence="5">
    <location>
        <begin position="456"/>
        <end position="469"/>
    </location>
</feature>
<dbReference type="PANTHER" id="PTHR13237:SF8">
    <property type="entry name" value="SOMETHING ABOUT SILENCING PROTEIN 10"/>
    <property type="match status" value="1"/>
</dbReference>
<feature type="compositionally biased region" description="Acidic residues" evidence="5">
    <location>
        <begin position="73"/>
        <end position="85"/>
    </location>
</feature>
<evidence type="ECO:0000313" key="8">
    <source>
        <dbReference type="Proteomes" id="UP000646827"/>
    </source>
</evidence>
<protein>
    <recommendedName>
        <fullName evidence="6">Sas10 C-terminal domain-containing protein</fullName>
    </recommendedName>
</protein>
<feature type="domain" description="Sas10 C-terminal" evidence="6">
    <location>
        <begin position="538"/>
        <end position="611"/>
    </location>
</feature>
<evidence type="ECO:0000256" key="2">
    <source>
        <dbReference type="ARBA" id="ARBA00010979"/>
    </source>
</evidence>
<proteinExistence type="inferred from homology"/>
<feature type="compositionally biased region" description="Acidic residues" evidence="5">
    <location>
        <begin position="357"/>
        <end position="389"/>
    </location>
</feature>
<feature type="region of interest" description="Disordered" evidence="5">
    <location>
        <begin position="1"/>
        <end position="112"/>
    </location>
</feature>
<keyword evidence="3" id="KW-0597">Phosphoprotein</keyword>
<dbReference type="GO" id="GO:0032040">
    <property type="term" value="C:small-subunit processome"/>
    <property type="evidence" value="ECO:0007669"/>
    <property type="project" value="TreeGrafter"/>
</dbReference>
<feature type="compositionally biased region" description="Acidic residues" evidence="5">
    <location>
        <begin position="478"/>
        <end position="487"/>
    </location>
</feature>
<dbReference type="GO" id="GO:0000462">
    <property type="term" value="P:maturation of SSU-rRNA from tricistronic rRNA transcript (SSU-rRNA, 5.8S rRNA, LSU-rRNA)"/>
    <property type="evidence" value="ECO:0007669"/>
    <property type="project" value="TreeGrafter"/>
</dbReference>
<dbReference type="InterPro" id="IPR018972">
    <property type="entry name" value="Sas10_C_dom"/>
</dbReference>
<evidence type="ECO:0000259" key="6">
    <source>
        <dbReference type="Pfam" id="PF09368"/>
    </source>
</evidence>
<evidence type="ECO:0000256" key="1">
    <source>
        <dbReference type="ARBA" id="ARBA00004123"/>
    </source>
</evidence>
<evidence type="ECO:0000256" key="4">
    <source>
        <dbReference type="ARBA" id="ARBA00023242"/>
    </source>
</evidence>
<dbReference type="InterPro" id="IPR007146">
    <property type="entry name" value="Sas10/Utp3/C1D"/>
</dbReference>
<feature type="compositionally biased region" description="Acidic residues" evidence="5">
    <location>
        <begin position="53"/>
        <end position="64"/>
    </location>
</feature>
<reference evidence="7 8" key="1">
    <citation type="submission" date="2020-12" db="EMBL/GenBank/DDBJ databases">
        <title>Metabolic potential, ecology and presence of endohyphal bacteria is reflected in genomic diversity of Mucoromycotina.</title>
        <authorList>
            <person name="Muszewska A."/>
            <person name="Okrasinska A."/>
            <person name="Steczkiewicz K."/>
            <person name="Drgas O."/>
            <person name="Orlowska M."/>
            <person name="Perlinska-Lenart U."/>
            <person name="Aleksandrzak-Piekarczyk T."/>
            <person name="Szatraj K."/>
            <person name="Zielenkiewicz U."/>
            <person name="Pilsyk S."/>
            <person name="Malc E."/>
            <person name="Mieczkowski P."/>
            <person name="Kruszewska J.S."/>
            <person name="Biernat P."/>
            <person name="Pawlowska J."/>
        </authorList>
    </citation>
    <scope>NUCLEOTIDE SEQUENCE [LARGE SCALE GENOMIC DNA]</scope>
    <source>
        <strain evidence="7 8">CBS 142.35</strain>
    </source>
</reference>
<gene>
    <name evidence="7" type="ORF">INT45_006842</name>
</gene>
<comment type="subcellular location">
    <subcellularLocation>
        <location evidence="1">Nucleus</location>
    </subcellularLocation>
</comment>
<name>A0A8H7RSM4_9FUNG</name>
<keyword evidence="8" id="KW-1185">Reference proteome</keyword>
<accession>A0A8H7RSM4</accession>
<dbReference type="Pfam" id="PF09368">
    <property type="entry name" value="Sas10"/>
    <property type="match status" value="1"/>
</dbReference>
<dbReference type="PANTHER" id="PTHR13237">
    <property type="entry name" value="SOMETHING ABOUT SILENCING PROTEIN 10-RELATED"/>
    <property type="match status" value="1"/>
</dbReference>
<keyword evidence="4" id="KW-0539">Nucleus</keyword>
<dbReference type="Proteomes" id="UP000646827">
    <property type="component" value="Unassembled WGS sequence"/>
</dbReference>
<feature type="compositionally biased region" description="Basic and acidic residues" evidence="5">
    <location>
        <begin position="11"/>
        <end position="23"/>
    </location>
</feature>
<comment type="caution">
    <text evidence="7">The sequence shown here is derived from an EMBL/GenBank/DDBJ whole genome shotgun (WGS) entry which is preliminary data.</text>
</comment>
<evidence type="ECO:0000256" key="5">
    <source>
        <dbReference type="SAM" id="MobiDB-lite"/>
    </source>
</evidence>
<organism evidence="7 8">
    <name type="scientific">Circinella minor</name>
    <dbReference type="NCBI Taxonomy" id="1195481"/>
    <lineage>
        <taxon>Eukaryota</taxon>
        <taxon>Fungi</taxon>
        <taxon>Fungi incertae sedis</taxon>
        <taxon>Mucoromycota</taxon>
        <taxon>Mucoromycotina</taxon>
        <taxon>Mucoromycetes</taxon>
        <taxon>Mucorales</taxon>
        <taxon>Lichtheimiaceae</taxon>
        <taxon>Circinella</taxon>
    </lineage>
</organism>
<evidence type="ECO:0000256" key="3">
    <source>
        <dbReference type="ARBA" id="ARBA00022553"/>
    </source>
</evidence>
<sequence length="611" mass="70537">MGRRKTPVFRDGSKKQSNDDGKIKAIQTWDDIDHDSEDEFHDEREKILLGENNGDEYQDEEGSEAEVYGLGSDESESEEESDDDEVLGKKASKQEEDDEDEDLTWGRSKKMYYDADEGEDLDEMREEEEEALKIQKQRLATMDEADFMDDTWVTGAGQSTDVDKQLVDDVNKELNDITFDVSKTVAKRRKNLPTAEKLKILQNESPELLDLLNEFKEKTDSVNDLDIVLERIQSKNATEEKPAKFLRFKHQLLLNYLTNVSFYLVLKASGVPDIQNHPVIHALVELRSTLENTEQVEIKLRPEINKFMDQLDQSLTNKSVTNKEEEEEEEELLLLSTTNKKKSNKKSVSFQSQLDQQQEEEEEETVPQFSDDDDEEEEEEEQLTAFDIEEEFKSLKKANKKRKRTNNVDDFGELEALDELDMQDKLARKRSIRDYVTKIDAKQAKLQAKYQGDFDIPYKDRQAKAEKKGVPQPKDTSADLDDEDYDDNELINEINNDTKKDDYYSEIVESKKALKEAKKAEAEANRAPLVEGPWQVEEGEKRLASYRILKNRGLTPRRKKENRNSRVKHKNKYADKLKKLSSVRAVVKPLQGTYGGETTGIKSNVVKSVRL</sequence>
<feature type="region of interest" description="Disordered" evidence="5">
    <location>
        <begin position="345"/>
        <end position="389"/>
    </location>
</feature>
<evidence type="ECO:0000313" key="7">
    <source>
        <dbReference type="EMBL" id="KAG2216497.1"/>
    </source>
</evidence>
<comment type="similarity">
    <text evidence="2">Belongs to the SAS10 family.</text>
</comment>
<dbReference type="AlphaFoldDB" id="A0A8H7RSM4"/>